<evidence type="ECO:0000256" key="9">
    <source>
        <dbReference type="ARBA" id="ARBA00022777"/>
    </source>
</evidence>
<dbReference type="InterPro" id="IPR001576">
    <property type="entry name" value="Phosphoglycerate_kinase"/>
</dbReference>
<dbReference type="Proteomes" id="UP000663929">
    <property type="component" value="Chromosome"/>
</dbReference>
<dbReference type="FunFam" id="3.40.50.1260:FF:000006">
    <property type="entry name" value="Phosphoglycerate kinase"/>
    <property type="match status" value="1"/>
</dbReference>
<dbReference type="GO" id="GO:0004618">
    <property type="term" value="F:phosphoglycerate kinase activity"/>
    <property type="evidence" value="ECO:0007669"/>
    <property type="project" value="UniProtKB-UniRule"/>
</dbReference>
<dbReference type="EC" id="2.7.2.3" evidence="5 12"/>
<keyword evidence="7 12" id="KW-0808">Transferase</keyword>
<feature type="binding site" evidence="12 13">
    <location>
        <begin position="60"/>
        <end position="63"/>
    </location>
    <ligand>
        <name>substrate</name>
    </ligand>
</feature>
<dbReference type="PANTHER" id="PTHR11406:SF23">
    <property type="entry name" value="PHOSPHOGLYCERATE KINASE 1, CHLOROPLASTIC-RELATED"/>
    <property type="match status" value="1"/>
</dbReference>
<dbReference type="CDD" id="cd00318">
    <property type="entry name" value="Phosphoglycerate_kinase"/>
    <property type="match status" value="1"/>
</dbReference>
<keyword evidence="9 12" id="KW-0418">Kinase</keyword>
<dbReference type="InterPro" id="IPR015824">
    <property type="entry name" value="Phosphoglycerate_kinase_N"/>
</dbReference>
<evidence type="ECO:0000256" key="8">
    <source>
        <dbReference type="ARBA" id="ARBA00022741"/>
    </source>
</evidence>
<comment type="pathway">
    <text evidence="2 12">Carbohydrate degradation; glycolysis; pyruvate from D-glyceraldehyde 3-phosphate: step 2/5.</text>
</comment>
<feature type="binding site" evidence="12 14">
    <location>
        <position position="317"/>
    </location>
    <ligand>
        <name>ATP</name>
        <dbReference type="ChEBI" id="CHEBI:30616"/>
    </ligand>
</feature>
<evidence type="ECO:0000256" key="4">
    <source>
        <dbReference type="ARBA" id="ARBA00011245"/>
    </source>
</evidence>
<comment type="similarity">
    <text evidence="3 12 15">Belongs to the phosphoglycerate kinase family.</text>
</comment>
<evidence type="ECO:0000256" key="5">
    <source>
        <dbReference type="ARBA" id="ARBA00013061"/>
    </source>
</evidence>
<dbReference type="InterPro" id="IPR036043">
    <property type="entry name" value="Phosphoglycerate_kinase_sf"/>
</dbReference>
<proteinExistence type="inferred from homology"/>
<dbReference type="Pfam" id="PF00162">
    <property type="entry name" value="PGK"/>
    <property type="match status" value="1"/>
</dbReference>
<dbReference type="GO" id="GO:0006094">
    <property type="term" value="P:gluconeogenesis"/>
    <property type="evidence" value="ECO:0007669"/>
    <property type="project" value="TreeGrafter"/>
</dbReference>
<dbReference type="PRINTS" id="PR00477">
    <property type="entry name" value="PHGLYCKINASE"/>
</dbReference>
<evidence type="ECO:0000256" key="7">
    <source>
        <dbReference type="ARBA" id="ARBA00022679"/>
    </source>
</evidence>
<dbReference type="RefSeq" id="WP_237377252.1">
    <property type="nucleotide sequence ID" value="NZ_CP071793.1"/>
</dbReference>
<keyword evidence="17" id="KW-1185">Reference proteome</keyword>
<organism evidence="16 17">
    <name type="scientific">Sulfidibacter corallicola</name>
    <dbReference type="NCBI Taxonomy" id="2818388"/>
    <lineage>
        <taxon>Bacteria</taxon>
        <taxon>Pseudomonadati</taxon>
        <taxon>Acidobacteriota</taxon>
        <taxon>Holophagae</taxon>
        <taxon>Acanthopleuribacterales</taxon>
        <taxon>Acanthopleuribacteraceae</taxon>
        <taxon>Sulfidibacter</taxon>
    </lineage>
</organism>
<dbReference type="GO" id="GO:0005524">
    <property type="term" value="F:ATP binding"/>
    <property type="evidence" value="ECO:0007669"/>
    <property type="project" value="UniProtKB-KW"/>
</dbReference>
<evidence type="ECO:0000256" key="2">
    <source>
        <dbReference type="ARBA" id="ARBA00004838"/>
    </source>
</evidence>
<evidence type="ECO:0000256" key="14">
    <source>
        <dbReference type="PIRSR" id="PIRSR000724-2"/>
    </source>
</evidence>
<evidence type="ECO:0000256" key="6">
    <source>
        <dbReference type="ARBA" id="ARBA00016471"/>
    </source>
</evidence>
<evidence type="ECO:0000256" key="3">
    <source>
        <dbReference type="ARBA" id="ARBA00008982"/>
    </source>
</evidence>
<dbReference type="GO" id="GO:0005829">
    <property type="term" value="C:cytosol"/>
    <property type="evidence" value="ECO:0007669"/>
    <property type="project" value="TreeGrafter"/>
</dbReference>
<dbReference type="Gene3D" id="3.40.50.1260">
    <property type="entry name" value="Phosphoglycerate kinase, N-terminal domain"/>
    <property type="match status" value="2"/>
</dbReference>
<feature type="binding site" evidence="12 14">
    <location>
        <begin position="343"/>
        <end position="346"/>
    </location>
    <ligand>
        <name>ATP</name>
        <dbReference type="ChEBI" id="CHEBI:30616"/>
    </ligand>
</feature>
<feature type="binding site" evidence="12 14">
    <location>
        <position position="195"/>
    </location>
    <ligand>
        <name>ATP</name>
        <dbReference type="ChEBI" id="CHEBI:30616"/>
    </ligand>
</feature>
<dbReference type="PANTHER" id="PTHR11406">
    <property type="entry name" value="PHOSPHOGLYCERATE KINASE"/>
    <property type="match status" value="1"/>
</dbReference>
<keyword evidence="11 12" id="KW-0324">Glycolysis</keyword>
<dbReference type="PIRSF" id="PIRSF000724">
    <property type="entry name" value="Pgk"/>
    <property type="match status" value="1"/>
</dbReference>
<evidence type="ECO:0000256" key="15">
    <source>
        <dbReference type="RuleBase" id="RU000532"/>
    </source>
</evidence>
<dbReference type="AlphaFoldDB" id="A0A8A4TD38"/>
<keyword evidence="10 12" id="KW-0067">ATP-binding</keyword>
<feature type="binding site" evidence="12 14">
    <location>
        <position position="286"/>
    </location>
    <ligand>
        <name>ATP</name>
        <dbReference type="ChEBI" id="CHEBI:30616"/>
    </ligand>
</feature>
<evidence type="ECO:0000256" key="11">
    <source>
        <dbReference type="ARBA" id="ARBA00023152"/>
    </source>
</evidence>
<evidence type="ECO:0000256" key="1">
    <source>
        <dbReference type="ARBA" id="ARBA00000642"/>
    </source>
</evidence>
<keyword evidence="12" id="KW-0963">Cytoplasm</keyword>
<dbReference type="FunFam" id="3.40.50.1260:FF:000003">
    <property type="entry name" value="Phosphoglycerate kinase"/>
    <property type="match status" value="1"/>
</dbReference>
<dbReference type="SUPFAM" id="SSF53748">
    <property type="entry name" value="Phosphoglycerate kinase"/>
    <property type="match status" value="1"/>
</dbReference>
<feature type="binding site" evidence="13">
    <location>
        <position position="37"/>
    </location>
    <ligand>
        <name>(2R)-3-phosphoglycerate</name>
        <dbReference type="ChEBI" id="CHEBI:58272"/>
    </ligand>
</feature>
<gene>
    <name evidence="12" type="primary">pgk</name>
    <name evidence="16" type="ORF">J3U87_18480</name>
</gene>
<evidence type="ECO:0000256" key="13">
    <source>
        <dbReference type="PIRSR" id="PIRSR000724-1"/>
    </source>
</evidence>
<dbReference type="HAMAP" id="MF_00145">
    <property type="entry name" value="Phosphoglyc_kinase"/>
    <property type="match status" value="1"/>
</dbReference>
<evidence type="ECO:0000313" key="17">
    <source>
        <dbReference type="Proteomes" id="UP000663929"/>
    </source>
</evidence>
<reference evidence="16" key="1">
    <citation type="submission" date="2021-03" db="EMBL/GenBank/DDBJ databases">
        <title>Acanthopleuribacteraceae sp. M133.</title>
        <authorList>
            <person name="Wang G."/>
        </authorList>
    </citation>
    <scope>NUCLEOTIDE SEQUENCE</scope>
    <source>
        <strain evidence="16">M133</strain>
    </source>
</reference>
<evidence type="ECO:0000256" key="12">
    <source>
        <dbReference type="HAMAP-Rule" id="MF_00145"/>
    </source>
</evidence>
<evidence type="ECO:0000313" key="16">
    <source>
        <dbReference type="EMBL" id="QTD47583.1"/>
    </source>
</evidence>
<feature type="binding site" evidence="13">
    <location>
        <position position="144"/>
    </location>
    <ligand>
        <name>(2R)-3-phosphoglycerate</name>
        <dbReference type="ChEBI" id="CHEBI:58272"/>
    </ligand>
</feature>
<evidence type="ECO:0000256" key="10">
    <source>
        <dbReference type="ARBA" id="ARBA00022840"/>
    </source>
</evidence>
<feature type="binding site" evidence="12 13">
    <location>
        <begin position="21"/>
        <end position="23"/>
    </location>
    <ligand>
        <name>substrate</name>
    </ligand>
</feature>
<comment type="subcellular location">
    <subcellularLocation>
        <location evidence="12">Cytoplasm</location>
    </subcellularLocation>
</comment>
<accession>A0A8A4TD38</accession>
<feature type="binding site" evidence="13">
    <location>
        <position position="111"/>
    </location>
    <ligand>
        <name>(2R)-3-phosphoglycerate</name>
        <dbReference type="ChEBI" id="CHEBI:58272"/>
    </ligand>
</feature>
<dbReference type="EMBL" id="CP071793">
    <property type="protein sequence ID" value="QTD47583.1"/>
    <property type="molecule type" value="Genomic_DNA"/>
</dbReference>
<dbReference type="PROSITE" id="PS00111">
    <property type="entry name" value="PGLYCERATE_KINASE"/>
    <property type="match status" value="1"/>
</dbReference>
<dbReference type="InterPro" id="IPR015911">
    <property type="entry name" value="Phosphoglycerate_kinase_CS"/>
</dbReference>
<dbReference type="GO" id="GO:0043531">
    <property type="term" value="F:ADP binding"/>
    <property type="evidence" value="ECO:0007669"/>
    <property type="project" value="TreeGrafter"/>
</dbReference>
<dbReference type="KEGG" id="scor:J3U87_18480"/>
<dbReference type="GO" id="GO:0006096">
    <property type="term" value="P:glycolytic process"/>
    <property type="evidence" value="ECO:0007669"/>
    <property type="project" value="UniProtKB-UniRule"/>
</dbReference>
<protein>
    <recommendedName>
        <fullName evidence="6 12">Phosphoglycerate kinase</fullName>
        <ecNumber evidence="5 12">2.7.2.3</ecNumber>
    </recommendedName>
</protein>
<name>A0A8A4TD38_SULCO</name>
<keyword evidence="8 12" id="KW-0547">Nucleotide-binding</keyword>
<feature type="binding site" evidence="12">
    <location>
        <position position="144"/>
    </location>
    <ligand>
        <name>substrate</name>
    </ligand>
</feature>
<comment type="subunit">
    <text evidence="4 12">Monomer.</text>
</comment>
<dbReference type="UniPathway" id="UPA00109">
    <property type="reaction ID" value="UER00185"/>
</dbReference>
<sequence length="386" mass="41683">MAVKSLDQLDLANKRVLVRVDFNVPMDKNQQITDDSRIRAALPTIRYLLEQGCEITLMSHLGRPKGQVKPEFSLKPVAAHLGELLETEVALVTDFADGGRHGKVQLLENLRFSPGETKNDADFAKTLAQYGDVYINDAFGAAHRAHASIAAVAEHFEEKGAGYLLAKELHYLKEALKNPERPFVSILGGSKISDKLRLIENLIDKVDTLIIGGGMSYTFLEAQGIGIGRSLVEKDFVEEAKRLLELCERKGVQMLLPLDHLAARDFKEDADAEITHDQTIAEGLMGLDIGPETINLYNTQVAAAKTIVWNGPMGVFEWETFATGTISVAEAMAENPGMTIIGGGDSVAAVNKAGVQDQMTHISTGGGASLELLGGHDLPGVTALEA</sequence>
<feature type="binding site" evidence="12">
    <location>
        <position position="111"/>
    </location>
    <ligand>
        <name>substrate</name>
    </ligand>
</feature>
<feature type="binding site" evidence="12">
    <location>
        <position position="37"/>
    </location>
    <ligand>
        <name>substrate</name>
    </ligand>
</feature>
<comment type="catalytic activity">
    <reaction evidence="1 12 15">
        <text>(2R)-3-phosphoglycerate + ATP = (2R)-3-phospho-glyceroyl phosphate + ADP</text>
        <dbReference type="Rhea" id="RHEA:14801"/>
        <dbReference type="ChEBI" id="CHEBI:30616"/>
        <dbReference type="ChEBI" id="CHEBI:57604"/>
        <dbReference type="ChEBI" id="CHEBI:58272"/>
        <dbReference type="ChEBI" id="CHEBI:456216"/>
        <dbReference type="EC" id="2.7.2.3"/>
    </reaction>
</comment>